<comment type="caution">
    <text evidence="1">The sequence shown here is derived from an EMBL/GenBank/DDBJ whole genome shotgun (WGS) entry which is preliminary data.</text>
</comment>
<name>A0AAW0BRQ5_9AGAR</name>
<sequence>MWHPRSRLGLHESLNTEFIPDDDILVHPTLKSIEVRFDILRPWITELFHQLIAPRLESIDISPRPTSGQIQQVELAHSTVDITDHLVGQRFEGWPEDAFLRFLSRTGTGPNPHSLRSLTLAGIVLSDTYTMKVFDLVPGLTQLTLYEVMGPTSATEPPIWSFQLLQKMNVHLLPKLVCLDLALESSLHNFLVVQLGIAMVRVRVRARCLKRFTIRCREELLDQIPMSRLQALTLEGLVVEVNGIGLQHL</sequence>
<dbReference type="Proteomes" id="UP001383192">
    <property type="component" value="Unassembled WGS sequence"/>
</dbReference>
<reference evidence="1 2" key="1">
    <citation type="submission" date="2024-01" db="EMBL/GenBank/DDBJ databases">
        <title>A draft genome for a cacao thread blight-causing isolate of Paramarasmius palmivorus.</title>
        <authorList>
            <person name="Baruah I.K."/>
            <person name="Bukari Y."/>
            <person name="Amoako-Attah I."/>
            <person name="Meinhardt L.W."/>
            <person name="Bailey B.A."/>
            <person name="Cohen S.P."/>
        </authorList>
    </citation>
    <scope>NUCLEOTIDE SEQUENCE [LARGE SCALE GENOMIC DNA]</scope>
    <source>
        <strain evidence="1 2">GH-12</strain>
    </source>
</reference>
<keyword evidence="2" id="KW-1185">Reference proteome</keyword>
<organism evidence="1 2">
    <name type="scientific">Paramarasmius palmivorus</name>
    <dbReference type="NCBI Taxonomy" id="297713"/>
    <lineage>
        <taxon>Eukaryota</taxon>
        <taxon>Fungi</taxon>
        <taxon>Dikarya</taxon>
        <taxon>Basidiomycota</taxon>
        <taxon>Agaricomycotina</taxon>
        <taxon>Agaricomycetes</taxon>
        <taxon>Agaricomycetidae</taxon>
        <taxon>Agaricales</taxon>
        <taxon>Marasmiineae</taxon>
        <taxon>Marasmiaceae</taxon>
        <taxon>Paramarasmius</taxon>
    </lineage>
</organism>
<evidence type="ECO:0000313" key="2">
    <source>
        <dbReference type="Proteomes" id="UP001383192"/>
    </source>
</evidence>
<gene>
    <name evidence="1" type="ORF">VNI00_014649</name>
</gene>
<evidence type="ECO:0000313" key="1">
    <source>
        <dbReference type="EMBL" id="KAK7029395.1"/>
    </source>
</evidence>
<accession>A0AAW0BRQ5</accession>
<protein>
    <submittedName>
        <fullName evidence="1">Uncharacterized protein</fullName>
    </submittedName>
</protein>
<dbReference type="AlphaFoldDB" id="A0AAW0BRQ5"/>
<dbReference type="EMBL" id="JAYKXP010000084">
    <property type="protein sequence ID" value="KAK7029395.1"/>
    <property type="molecule type" value="Genomic_DNA"/>
</dbReference>
<proteinExistence type="predicted"/>